<dbReference type="AlphaFoldDB" id="A0AAQ3MNH0"/>
<evidence type="ECO:0000313" key="2">
    <source>
        <dbReference type="Proteomes" id="UP001374535"/>
    </source>
</evidence>
<evidence type="ECO:0000313" key="1">
    <source>
        <dbReference type="EMBL" id="WVY94145.1"/>
    </source>
</evidence>
<gene>
    <name evidence="1" type="ORF">V8G54_033233</name>
</gene>
<dbReference type="Proteomes" id="UP001374535">
    <property type="component" value="Chromosome 10"/>
</dbReference>
<accession>A0AAQ3MNH0</accession>
<reference evidence="1 2" key="1">
    <citation type="journal article" date="2023" name="Life. Sci Alliance">
        <title>Evolutionary insights into 3D genome organization and epigenetic landscape of Vigna mungo.</title>
        <authorList>
            <person name="Junaid A."/>
            <person name="Singh B."/>
            <person name="Bhatia S."/>
        </authorList>
    </citation>
    <scope>NUCLEOTIDE SEQUENCE [LARGE SCALE GENOMIC DNA]</scope>
    <source>
        <strain evidence="1">Urdbean</strain>
    </source>
</reference>
<proteinExistence type="predicted"/>
<sequence>VLQITCPLSNRLKFLSKAYIIPNLLGRNCDKQVPLLLLQQIKKHPVPSSGPLLSNFIPVLGNPQLMNFNRYFITQIREKHTPLVHSITVVKDNSFPPSFLMVHINT</sequence>
<organism evidence="1 2">
    <name type="scientific">Vigna mungo</name>
    <name type="common">Black gram</name>
    <name type="synonym">Phaseolus mungo</name>
    <dbReference type="NCBI Taxonomy" id="3915"/>
    <lineage>
        <taxon>Eukaryota</taxon>
        <taxon>Viridiplantae</taxon>
        <taxon>Streptophyta</taxon>
        <taxon>Embryophyta</taxon>
        <taxon>Tracheophyta</taxon>
        <taxon>Spermatophyta</taxon>
        <taxon>Magnoliopsida</taxon>
        <taxon>eudicotyledons</taxon>
        <taxon>Gunneridae</taxon>
        <taxon>Pentapetalae</taxon>
        <taxon>rosids</taxon>
        <taxon>fabids</taxon>
        <taxon>Fabales</taxon>
        <taxon>Fabaceae</taxon>
        <taxon>Papilionoideae</taxon>
        <taxon>50 kb inversion clade</taxon>
        <taxon>NPAAA clade</taxon>
        <taxon>indigoferoid/millettioid clade</taxon>
        <taxon>Phaseoleae</taxon>
        <taxon>Vigna</taxon>
    </lineage>
</organism>
<protein>
    <submittedName>
        <fullName evidence="1">Uncharacterized protein</fullName>
    </submittedName>
</protein>
<feature type="non-terminal residue" evidence="1">
    <location>
        <position position="1"/>
    </location>
</feature>
<keyword evidence="2" id="KW-1185">Reference proteome</keyword>
<name>A0AAQ3MNH0_VIGMU</name>
<dbReference type="EMBL" id="CP144691">
    <property type="protein sequence ID" value="WVY94145.1"/>
    <property type="molecule type" value="Genomic_DNA"/>
</dbReference>